<dbReference type="GO" id="GO:0005524">
    <property type="term" value="F:ATP binding"/>
    <property type="evidence" value="ECO:0007669"/>
    <property type="project" value="UniProtKB-KW"/>
</dbReference>
<dbReference type="AlphaFoldDB" id="A0A1F4YEI1"/>
<feature type="domain" description="ABC transporter" evidence="5">
    <location>
        <begin position="2"/>
        <end position="225"/>
    </location>
</feature>
<name>A0A1F4YEI1_9BACT</name>
<reference evidence="6 7" key="1">
    <citation type="journal article" date="2016" name="Nat. Commun.">
        <title>Thousands of microbial genomes shed light on interconnected biogeochemical processes in an aquifer system.</title>
        <authorList>
            <person name="Anantharaman K."/>
            <person name="Brown C.T."/>
            <person name="Hug L.A."/>
            <person name="Sharon I."/>
            <person name="Castelle C.J."/>
            <person name="Probst A.J."/>
            <person name="Thomas B.C."/>
            <person name="Singh A."/>
            <person name="Wilkins M.J."/>
            <person name="Karaoz U."/>
            <person name="Brodie E.L."/>
            <person name="Williams K.H."/>
            <person name="Hubbard S.S."/>
            <person name="Banfield J.F."/>
        </authorList>
    </citation>
    <scope>NUCLEOTIDE SEQUENCE [LARGE SCALE GENOMIC DNA]</scope>
</reference>
<evidence type="ECO:0000259" key="5">
    <source>
        <dbReference type="PROSITE" id="PS50893"/>
    </source>
</evidence>
<dbReference type="Proteomes" id="UP000178176">
    <property type="component" value="Unassembled WGS sequence"/>
</dbReference>
<evidence type="ECO:0000256" key="4">
    <source>
        <dbReference type="ARBA" id="ARBA00022840"/>
    </source>
</evidence>
<dbReference type="PANTHER" id="PTHR24220">
    <property type="entry name" value="IMPORT ATP-BINDING PROTEIN"/>
    <property type="match status" value="1"/>
</dbReference>
<keyword evidence="6" id="KW-0132">Cell division</keyword>
<comment type="caution">
    <text evidence="6">The sequence shown here is derived from an EMBL/GenBank/DDBJ whole genome shotgun (WGS) entry which is preliminary data.</text>
</comment>
<proteinExistence type="inferred from homology"/>
<dbReference type="FunFam" id="3.40.50.300:FF:000056">
    <property type="entry name" value="Cell division ATP-binding protein FtsE"/>
    <property type="match status" value="1"/>
</dbReference>
<evidence type="ECO:0000256" key="3">
    <source>
        <dbReference type="ARBA" id="ARBA00022741"/>
    </source>
</evidence>
<dbReference type="InterPro" id="IPR017911">
    <property type="entry name" value="MacB-like_ATP-bd"/>
</dbReference>
<dbReference type="GO" id="GO:0051301">
    <property type="term" value="P:cell division"/>
    <property type="evidence" value="ECO:0007669"/>
    <property type="project" value="UniProtKB-KW"/>
</dbReference>
<keyword evidence="6" id="KW-0131">Cell cycle</keyword>
<evidence type="ECO:0000313" key="6">
    <source>
        <dbReference type="EMBL" id="OGC92294.1"/>
    </source>
</evidence>
<dbReference type="InterPro" id="IPR003439">
    <property type="entry name" value="ABC_transporter-like_ATP-bd"/>
</dbReference>
<dbReference type="PROSITE" id="PS00211">
    <property type="entry name" value="ABC_TRANSPORTER_1"/>
    <property type="match status" value="1"/>
</dbReference>
<keyword evidence="3" id="KW-0547">Nucleotide-binding</keyword>
<dbReference type="InterPro" id="IPR017871">
    <property type="entry name" value="ABC_transporter-like_CS"/>
</dbReference>
<comment type="similarity">
    <text evidence="1">Belongs to the ABC transporter superfamily.</text>
</comment>
<dbReference type="EMBL" id="MEXH01000018">
    <property type="protein sequence ID" value="OGC92294.1"/>
    <property type="molecule type" value="Genomic_DNA"/>
</dbReference>
<sequence length="225" mass="24806">MVTAKNLTKKFGDIHAISDVSFAVEPGEFLFLTGPSGSGKTTLLRLILRELLPDSGSLVVNSHDLVKLKKKELPQIRREIGIVFQDFKLLPDRNIWENIAVPLEVRHLPKSQVDQAVKIALELVELSDKPTLFPAQLSGGELQRIALARAIAGKPKLLLADEPTGNLDPKTAKLIFKLLKDVHSELKTTVIVATHNAELVNLYSQRVISLNKGKLIKDSPAGKYE</sequence>
<accession>A0A1F4YEI1</accession>
<dbReference type="GO" id="GO:0016887">
    <property type="term" value="F:ATP hydrolysis activity"/>
    <property type="evidence" value="ECO:0007669"/>
    <property type="project" value="InterPro"/>
</dbReference>
<dbReference type="SMART" id="SM00382">
    <property type="entry name" value="AAA"/>
    <property type="match status" value="1"/>
</dbReference>
<evidence type="ECO:0000313" key="7">
    <source>
        <dbReference type="Proteomes" id="UP000178176"/>
    </source>
</evidence>
<evidence type="ECO:0000256" key="1">
    <source>
        <dbReference type="ARBA" id="ARBA00005417"/>
    </source>
</evidence>
<organism evidence="6 7">
    <name type="scientific">Candidatus Amesbacteria bacterium RIFCSPHIGHO2_01_FULL_48_32b</name>
    <dbReference type="NCBI Taxonomy" id="1797253"/>
    <lineage>
        <taxon>Bacteria</taxon>
        <taxon>Candidatus Amesiibacteriota</taxon>
    </lineage>
</organism>
<dbReference type="Gene3D" id="3.40.50.300">
    <property type="entry name" value="P-loop containing nucleotide triphosphate hydrolases"/>
    <property type="match status" value="1"/>
</dbReference>
<dbReference type="InterPro" id="IPR027417">
    <property type="entry name" value="P-loop_NTPase"/>
</dbReference>
<keyword evidence="4 6" id="KW-0067">ATP-binding</keyword>
<protein>
    <submittedName>
        <fullName evidence="6">Cell division ATP-binding protein FtsE</fullName>
    </submittedName>
</protein>
<keyword evidence="2" id="KW-0813">Transport</keyword>
<dbReference type="PROSITE" id="PS50893">
    <property type="entry name" value="ABC_TRANSPORTER_2"/>
    <property type="match status" value="1"/>
</dbReference>
<gene>
    <name evidence="6" type="ORF">A2876_05265</name>
</gene>
<dbReference type="SUPFAM" id="SSF52540">
    <property type="entry name" value="P-loop containing nucleoside triphosphate hydrolases"/>
    <property type="match status" value="1"/>
</dbReference>
<dbReference type="Pfam" id="PF00005">
    <property type="entry name" value="ABC_tran"/>
    <property type="match status" value="1"/>
</dbReference>
<dbReference type="PANTHER" id="PTHR24220:SF470">
    <property type="entry name" value="CELL DIVISION ATP-BINDING PROTEIN FTSE"/>
    <property type="match status" value="1"/>
</dbReference>
<dbReference type="GO" id="GO:0022857">
    <property type="term" value="F:transmembrane transporter activity"/>
    <property type="evidence" value="ECO:0007669"/>
    <property type="project" value="TreeGrafter"/>
</dbReference>
<evidence type="ECO:0000256" key="2">
    <source>
        <dbReference type="ARBA" id="ARBA00022448"/>
    </source>
</evidence>
<dbReference type="InterPro" id="IPR003593">
    <property type="entry name" value="AAA+_ATPase"/>
</dbReference>
<dbReference type="InterPro" id="IPR015854">
    <property type="entry name" value="ABC_transpr_LolD-like"/>
</dbReference>
<dbReference type="GO" id="GO:0005886">
    <property type="term" value="C:plasma membrane"/>
    <property type="evidence" value="ECO:0007669"/>
    <property type="project" value="TreeGrafter"/>
</dbReference>
<dbReference type="CDD" id="cd03255">
    <property type="entry name" value="ABC_MJ0796_LolCDE_FtsE"/>
    <property type="match status" value="1"/>
</dbReference>